<dbReference type="PROSITE" id="PS50893">
    <property type="entry name" value="ABC_TRANSPORTER_2"/>
    <property type="match status" value="1"/>
</dbReference>
<evidence type="ECO:0000259" key="7">
    <source>
        <dbReference type="PROSITE" id="PS50893"/>
    </source>
</evidence>
<evidence type="ECO:0000256" key="5">
    <source>
        <dbReference type="ARBA" id="ARBA00022840"/>
    </source>
</evidence>
<dbReference type="InterPro" id="IPR003593">
    <property type="entry name" value="AAA+_ATPase"/>
</dbReference>
<dbReference type="SUPFAM" id="SSF52540">
    <property type="entry name" value="P-loop containing nucleoside triphosphate hydrolases"/>
    <property type="match status" value="1"/>
</dbReference>
<dbReference type="PROSITE" id="PS00211">
    <property type="entry name" value="ABC_TRANSPORTER_1"/>
    <property type="match status" value="1"/>
</dbReference>
<evidence type="ECO:0000256" key="4">
    <source>
        <dbReference type="ARBA" id="ARBA00022741"/>
    </source>
</evidence>
<keyword evidence="2" id="KW-0813">Transport</keyword>
<feature type="domain" description="ABC transporter" evidence="7">
    <location>
        <begin position="2"/>
        <end position="236"/>
    </location>
</feature>
<evidence type="ECO:0000256" key="6">
    <source>
        <dbReference type="ARBA" id="ARBA00022970"/>
    </source>
</evidence>
<dbReference type="InterPro" id="IPR052156">
    <property type="entry name" value="BCAA_Transport_ATP-bd_LivF"/>
</dbReference>
<dbReference type="Proteomes" id="UP000266483">
    <property type="component" value="Unassembled WGS sequence"/>
</dbReference>
<proteinExistence type="inferred from homology"/>
<dbReference type="Gene3D" id="3.40.50.300">
    <property type="entry name" value="P-loop containing nucleotide triphosphate hydrolases"/>
    <property type="match status" value="1"/>
</dbReference>
<keyword evidence="3" id="KW-1003">Cell membrane</keyword>
<keyword evidence="4" id="KW-0547">Nucleotide-binding</keyword>
<dbReference type="EMBL" id="NQOU01000002">
    <property type="protein sequence ID" value="RII83466.1"/>
    <property type="molecule type" value="Genomic_DNA"/>
</dbReference>
<keyword evidence="6" id="KW-0029">Amino-acid transport</keyword>
<gene>
    <name evidence="8" type="ORF">CJO09_07685</name>
</gene>
<dbReference type="InterPro" id="IPR027417">
    <property type="entry name" value="P-loop_NTPase"/>
</dbReference>
<dbReference type="PANTHER" id="PTHR43820:SF2">
    <property type="entry name" value="ABC TRANSPORTER ATP-BINDING PROTEIN"/>
    <property type="match status" value="1"/>
</dbReference>
<organism evidence="8 9">
    <name type="scientific">Neopusillimonas maritima</name>
    <dbReference type="NCBI Taxonomy" id="2026239"/>
    <lineage>
        <taxon>Bacteria</taxon>
        <taxon>Pseudomonadati</taxon>
        <taxon>Pseudomonadota</taxon>
        <taxon>Betaproteobacteria</taxon>
        <taxon>Burkholderiales</taxon>
        <taxon>Alcaligenaceae</taxon>
        <taxon>Neopusillimonas</taxon>
    </lineage>
</organism>
<dbReference type="InterPro" id="IPR003439">
    <property type="entry name" value="ABC_transporter-like_ATP-bd"/>
</dbReference>
<dbReference type="RefSeq" id="WP_119441836.1">
    <property type="nucleotide sequence ID" value="NZ_CP170494.1"/>
</dbReference>
<evidence type="ECO:0000313" key="8">
    <source>
        <dbReference type="EMBL" id="RII83466.1"/>
    </source>
</evidence>
<evidence type="ECO:0000256" key="1">
    <source>
        <dbReference type="ARBA" id="ARBA00005417"/>
    </source>
</evidence>
<dbReference type="PANTHER" id="PTHR43820">
    <property type="entry name" value="HIGH-AFFINITY BRANCHED-CHAIN AMINO ACID TRANSPORT ATP-BINDING PROTEIN LIVF"/>
    <property type="match status" value="1"/>
</dbReference>
<name>A0ABX9MY44_9BURK</name>
<keyword evidence="3" id="KW-0472">Membrane</keyword>
<comment type="similarity">
    <text evidence="1">Belongs to the ABC transporter superfamily.</text>
</comment>
<protein>
    <recommendedName>
        <fullName evidence="7">ABC transporter domain-containing protein</fullName>
    </recommendedName>
</protein>
<evidence type="ECO:0000256" key="2">
    <source>
        <dbReference type="ARBA" id="ARBA00022448"/>
    </source>
</evidence>
<keyword evidence="9" id="KW-1185">Reference proteome</keyword>
<dbReference type="SMART" id="SM00382">
    <property type="entry name" value="AAA"/>
    <property type="match status" value="1"/>
</dbReference>
<evidence type="ECO:0000313" key="9">
    <source>
        <dbReference type="Proteomes" id="UP000266483"/>
    </source>
</evidence>
<dbReference type="Pfam" id="PF00005">
    <property type="entry name" value="ABC_tran"/>
    <property type="match status" value="1"/>
</dbReference>
<accession>A0ABX9MY44</accession>
<comment type="caution">
    <text evidence="8">The sequence shown here is derived from an EMBL/GenBank/DDBJ whole genome shotgun (WGS) entry which is preliminary data.</text>
</comment>
<reference evidence="8 9" key="1">
    <citation type="submission" date="2017-08" db="EMBL/GenBank/DDBJ databases">
        <title>Pusillimonas indicus sp. nov., a member of the family Alcaligenaceae isolated from surface seawater.</title>
        <authorList>
            <person name="Li J."/>
        </authorList>
    </citation>
    <scope>NUCLEOTIDE SEQUENCE [LARGE SCALE GENOMIC DNA]</scope>
    <source>
        <strain evidence="8 9">17-4A</strain>
    </source>
</reference>
<sequence>MLEIKDLHSNYGEASVLRGVNLSIPEGKITGLLGRNGMGKTTLIRSVMGLTPPRVISGSIRFHDHELVGREPDQVAGLGIGLVPQGRRLFASLTVMEHLEICPRRDAPSGRSAWSIDRAFELFPRLGERRKHRGNQLSGGERQMLAIVRALMSNPDLLLMDEPTEGLAPVMVQHVEAAVRVLRDEGLTVLLVEQNLRSALSLIDSAHIMETGVLVYSGTALELKNSPDILQRHLGV</sequence>
<keyword evidence="5" id="KW-0067">ATP-binding</keyword>
<dbReference type="InterPro" id="IPR017871">
    <property type="entry name" value="ABC_transporter-like_CS"/>
</dbReference>
<evidence type="ECO:0000256" key="3">
    <source>
        <dbReference type="ARBA" id="ARBA00022475"/>
    </source>
</evidence>
<dbReference type="CDD" id="cd03224">
    <property type="entry name" value="ABC_TM1139_LivF_branched"/>
    <property type="match status" value="1"/>
</dbReference>